<feature type="active site" description="Charge relay system" evidence="5">
    <location>
        <position position="186"/>
    </location>
</feature>
<dbReference type="OrthoDB" id="6129890at2"/>
<protein>
    <submittedName>
        <fullName evidence="8">Serine protease</fullName>
    </submittedName>
</protein>
<dbReference type="CDD" id="cd07473">
    <property type="entry name" value="Peptidases_S8_Subtilisin_like"/>
    <property type="match status" value="1"/>
</dbReference>
<feature type="active site" description="Charge relay system" evidence="5">
    <location>
        <position position="251"/>
    </location>
</feature>
<evidence type="ECO:0000256" key="3">
    <source>
        <dbReference type="ARBA" id="ARBA00022801"/>
    </source>
</evidence>
<reference evidence="8" key="1">
    <citation type="submission" date="2016-02" db="EMBL/GenBank/DDBJ databases">
        <title>Halorhodospira halochloris DSM-1059 complete genome, version 2.</title>
        <authorList>
            <person name="Tsukatani Y."/>
        </authorList>
    </citation>
    <scope>NUCLEOTIDE SEQUENCE</scope>
    <source>
        <strain evidence="8">DSM 1059</strain>
    </source>
</reference>
<dbReference type="InterPro" id="IPR034204">
    <property type="entry name" value="PfSUB1-like_cat_dom"/>
</dbReference>
<dbReference type="Proteomes" id="UP000218890">
    <property type="component" value="Chromosome"/>
</dbReference>
<dbReference type="RefSeq" id="WP_096406716.1">
    <property type="nucleotide sequence ID" value="NZ_AP017372.2"/>
</dbReference>
<feature type="active site" description="Charge relay system" evidence="5">
    <location>
        <position position="433"/>
    </location>
</feature>
<evidence type="ECO:0000256" key="4">
    <source>
        <dbReference type="ARBA" id="ARBA00022825"/>
    </source>
</evidence>
<comment type="similarity">
    <text evidence="1 5 6">Belongs to the peptidase S8 family.</text>
</comment>
<dbReference type="InterPro" id="IPR023828">
    <property type="entry name" value="Peptidase_S8_Ser-AS"/>
</dbReference>
<dbReference type="Pfam" id="PF00082">
    <property type="entry name" value="Peptidase_S8"/>
    <property type="match status" value="1"/>
</dbReference>
<gene>
    <name evidence="8" type="ORF">HH1059_25390</name>
</gene>
<evidence type="ECO:0000259" key="7">
    <source>
        <dbReference type="Pfam" id="PF00082"/>
    </source>
</evidence>
<dbReference type="AlphaFoldDB" id="A0A0X8XB64"/>
<dbReference type="NCBIfam" id="NF041770">
    <property type="entry name" value="CFI_box_CTERM"/>
    <property type="match status" value="1"/>
</dbReference>
<dbReference type="PROSITE" id="PS51892">
    <property type="entry name" value="SUBTILASE"/>
    <property type="match status" value="1"/>
</dbReference>
<evidence type="ECO:0000256" key="5">
    <source>
        <dbReference type="PROSITE-ProRule" id="PRU01240"/>
    </source>
</evidence>
<dbReference type="Gene3D" id="3.40.50.200">
    <property type="entry name" value="Peptidase S8/S53 domain"/>
    <property type="match status" value="1"/>
</dbReference>
<evidence type="ECO:0000256" key="1">
    <source>
        <dbReference type="ARBA" id="ARBA00011073"/>
    </source>
</evidence>
<keyword evidence="2 5" id="KW-0645">Protease</keyword>
<dbReference type="InterPro" id="IPR015500">
    <property type="entry name" value="Peptidase_S8_subtilisin-rel"/>
</dbReference>
<dbReference type="PROSITE" id="PS00137">
    <property type="entry name" value="SUBTILASE_HIS"/>
    <property type="match status" value="1"/>
</dbReference>
<dbReference type="InterPro" id="IPR051048">
    <property type="entry name" value="Peptidase_S8/S53_subtilisin"/>
</dbReference>
<dbReference type="EMBL" id="AP017372">
    <property type="protein sequence ID" value="BAU56619.1"/>
    <property type="molecule type" value="Genomic_DNA"/>
</dbReference>
<dbReference type="InterPro" id="IPR036852">
    <property type="entry name" value="Peptidase_S8/S53_dom_sf"/>
</dbReference>
<dbReference type="GO" id="GO:0006508">
    <property type="term" value="P:proteolysis"/>
    <property type="evidence" value="ECO:0007669"/>
    <property type="project" value="UniProtKB-KW"/>
</dbReference>
<evidence type="ECO:0000313" key="9">
    <source>
        <dbReference type="Proteomes" id="UP000218890"/>
    </source>
</evidence>
<dbReference type="PRINTS" id="PR00723">
    <property type="entry name" value="SUBTILISIN"/>
</dbReference>
<keyword evidence="9" id="KW-1185">Reference proteome</keyword>
<sequence>MRARSLSKAGLAIRHLPALRVVFGLAVMLPAALQAPMGGPPPQHAGSGADPHELIVSFASGTQANVKRATHQAYGNYRRMRSRTNGWEVVVLPPYADRERIRQKYIDDPHVEHVERNRTVLRVGAAGSAKNGEGSYSTAANDSDWLHDEQWGLERIGMPQVWEQMGEDGSADDVGDAGDIVVAVLDTGIDRNHPDLEDNIWQNPSAEECSDDYETDDDGNILPCDDDFGWDFTFDGSDGDKSGQPYDDNGHGTHVAGIIGAHGGHNGGVSGVARTIQLMALKFLDSSGSGNVADAIRAIEDYVLEHNVDVINASYVSTVSSTNQDRLPTDCADLTNHDGKLECEAIAAAGEQGVLVVAAAGNNERNNDNPSEMTLPASLPLVNVISVAASAKEQDRLTSFTNYGRLTTHLAAPGKGIYSTYLDDGYKRLDGTSMAAPMVSGLAALLMQRHNAEQGEPQTDQERQERMLQVREQILGTVACNEELADELGHECYGGELKGGKENARDYAERTLLGGRLDAWSAWSAEEGNLAQMRAVPPSHLSVSDNDASGGAELYWLGSSPTTDRYSIKRRYSDEDEFTEIAKVEASIGAHSFADNEPQKPGTLYRVANVQAYPPDPVLASAEAKNDSVSLRWYEYPMTEQGCYELRRHGADGTELWQVAREHKTYTDKPGRGDFSYSVRACLDCTNEREGEKNCSNWSNEKQVSVVGSGTAELVESFEGFDNADSDSRCFIATAAYGSPYAAEVESLREFRDAVLIQHGLGRALVSAYYRVSPPLAAWVAESDTLKAWVRGVLDLFYTFRQTGERRLPAVAEANVDQGVIGLQSETVLPGLGLIMHDTQIQACSPIFCDVDVDGPGVGYAPGIGPR</sequence>
<dbReference type="GO" id="GO:0004252">
    <property type="term" value="F:serine-type endopeptidase activity"/>
    <property type="evidence" value="ECO:0007669"/>
    <property type="project" value="UniProtKB-UniRule"/>
</dbReference>
<keyword evidence="3 5" id="KW-0378">Hydrolase</keyword>
<dbReference type="KEGG" id="hhk:HH1059_25390"/>
<dbReference type="PROSITE" id="PS00138">
    <property type="entry name" value="SUBTILASE_SER"/>
    <property type="match status" value="1"/>
</dbReference>
<dbReference type="PANTHER" id="PTHR43399">
    <property type="entry name" value="SUBTILISIN-RELATED"/>
    <property type="match status" value="1"/>
</dbReference>
<dbReference type="InterPro" id="IPR022398">
    <property type="entry name" value="Peptidase_S8_His-AS"/>
</dbReference>
<accession>A0A0X8XB64</accession>
<dbReference type="SUPFAM" id="SSF52743">
    <property type="entry name" value="Subtilisin-like"/>
    <property type="match status" value="1"/>
</dbReference>
<name>A0A0X8XB64_HALHR</name>
<proteinExistence type="inferred from homology"/>
<dbReference type="InterPro" id="IPR000209">
    <property type="entry name" value="Peptidase_S8/S53_dom"/>
</dbReference>
<dbReference type="PROSITE" id="PS00136">
    <property type="entry name" value="SUBTILASE_ASP"/>
    <property type="match status" value="1"/>
</dbReference>
<feature type="domain" description="Peptidase S8/S53" evidence="7">
    <location>
        <begin position="179"/>
        <end position="457"/>
    </location>
</feature>
<dbReference type="InterPro" id="IPR023827">
    <property type="entry name" value="Peptidase_S8_Asp-AS"/>
</dbReference>
<dbReference type="InterPro" id="IPR049886">
    <property type="entry name" value="CFI_box_CTERM_dom"/>
</dbReference>
<evidence type="ECO:0000256" key="2">
    <source>
        <dbReference type="ARBA" id="ARBA00022670"/>
    </source>
</evidence>
<dbReference type="PANTHER" id="PTHR43399:SF4">
    <property type="entry name" value="CELL WALL-ASSOCIATED PROTEASE"/>
    <property type="match status" value="1"/>
</dbReference>
<keyword evidence="4 5" id="KW-0720">Serine protease</keyword>
<evidence type="ECO:0000256" key="6">
    <source>
        <dbReference type="RuleBase" id="RU003355"/>
    </source>
</evidence>
<organism evidence="8 9">
    <name type="scientific">Halorhodospira halochloris</name>
    <name type="common">Ectothiorhodospira halochloris</name>
    <dbReference type="NCBI Taxonomy" id="1052"/>
    <lineage>
        <taxon>Bacteria</taxon>
        <taxon>Pseudomonadati</taxon>
        <taxon>Pseudomonadota</taxon>
        <taxon>Gammaproteobacteria</taxon>
        <taxon>Chromatiales</taxon>
        <taxon>Ectothiorhodospiraceae</taxon>
        <taxon>Halorhodospira</taxon>
    </lineage>
</organism>
<evidence type="ECO:0000313" key="8">
    <source>
        <dbReference type="EMBL" id="BAU56619.1"/>
    </source>
</evidence>